<name>A0A7J0DUL4_9ERIC</name>
<accession>A0A7J0DUL4</accession>
<comment type="caution">
    <text evidence="1">The sequence shown here is derived from an EMBL/GenBank/DDBJ whole genome shotgun (WGS) entry which is preliminary data.</text>
</comment>
<dbReference type="OrthoDB" id="1751727at2759"/>
<organism evidence="1 2">
    <name type="scientific">Actinidia rufa</name>
    <dbReference type="NCBI Taxonomy" id="165716"/>
    <lineage>
        <taxon>Eukaryota</taxon>
        <taxon>Viridiplantae</taxon>
        <taxon>Streptophyta</taxon>
        <taxon>Embryophyta</taxon>
        <taxon>Tracheophyta</taxon>
        <taxon>Spermatophyta</taxon>
        <taxon>Magnoliopsida</taxon>
        <taxon>eudicotyledons</taxon>
        <taxon>Gunneridae</taxon>
        <taxon>Pentapetalae</taxon>
        <taxon>asterids</taxon>
        <taxon>Ericales</taxon>
        <taxon>Actinidiaceae</taxon>
        <taxon>Actinidia</taxon>
    </lineage>
</organism>
<dbReference type="EMBL" id="BJWL01000384">
    <property type="protein sequence ID" value="GFS41708.1"/>
    <property type="molecule type" value="Genomic_DNA"/>
</dbReference>
<dbReference type="PANTHER" id="PTHR33223">
    <property type="entry name" value="CCHC-TYPE DOMAIN-CONTAINING PROTEIN"/>
    <property type="match status" value="1"/>
</dbReference>
<evidence type="ECO:0000313" key="2">
    <source>
        <dbReference type="Proteomes" id="UP000585474"/>
    </source>
</evidence>
<gene>
    <name evidence="1" type="ORF">Acr_00g0075950</name>
</gene>
<dbReference type="PANTHER" id="PTHR33223:SF10">
    <property type="entry name" value="AMINOTRANSFERASE-LIKE PLANT MOBILE DOMAIN-CONTAINING PROTEIN"/>
    <property type="match status" value="1"/>
</dbReference>
<dbReference type="Proteomes" id="UP000585474">
    <property type="component" value="Unassembled WGS sequence"/>
</dbReference>
<sequence>MERVLRAKVSSKFKLPTQLRIYEGKKDPMDHLDSYKSLMLLQDCSDEVMRKAFFANLKGSARSWFRKLPPGTIDSFNDLSRLFIANFMCCRIIEDPSDKVVIMAMMEGFRPDPLFDSLSKNVPETLSALQSKANKYIAVEELAEAKRRRPRTLPRRPELILPPLNAPIAQKQIANLIKKGYLRKYVIDRPPPNSPERRYSDNRPTARDIQVIHGVYGSGGCSNSSSKRHARNANGRVDAVVYNLSSLAVDTLPPIIFNNDDLRGLHLPHDDALVVSAVIINFNVQRILVDNGSSADLIHLNSPEGS</sequence>
<keyword evidence="2" id="KW-1185">Reference proteome</keyword>
<proteinExistence type="predicted"/>
<protein>
    <recommendedName>
        <fullName evidence="3">Retrotransposon gag domain-containing protein</fullName>
    </recommendedName>
</protein>
<dbReference type="AlphaFoldDB" id="A0A7J0DUL4"/>
<evidence type="ECO:0008006" key="3">
    <source>
        <dbReference type="Google" id="ProtNLM"/>
    </source>
</evidence>
<evidence type="ECO:0000313" key="1">
    <source>
        <dbReference type="EMBL" id="GFS41708.1"/>
    </source>
</evidence>
<reference evidence="2" key="1">
    <citation type="submission" date="2019-07" db="EMBL/GenBank/DDBJ databases">
        <title>De Novo Assembly of kiwifruit Actinidia rufa.</title>
        <authorList>
            <person name="Sugita-Konishi S."/>
            <person name="Sato K."/>
            <person name="Mori E."/>
            <person name="Abe Y."/>
            <person name="Kisaki G."/>
            <person name="Hamano K."/>
            <person name="Suezawa K."/>
            <person name="Otani M."/>
            <person name="Fukuda T."/>
            <person name="Manabe T."/>
            <person name="Gomi K."/>
            <person name="Tabuchi M."/>
            <person name="Akimitsu K."/>
            <person name="Kataoka I."/>
        </authorList>
    </citation>
    <scope>NUCLEOTIDE SEQUENCE [LARGE SCALE GENOMIC DNA]</scope>
    <source>
        <strain evidence="2">cv. Fuchu</strain>
    </source>
</reference>